<accession>A0A0F9JMU7</accession>
<organism evidence="1">
    <name type="scientific">marine sediment metagenome</name>
    <dbReference type="NCBI Taxonomy" id="412755"/>
    <lineage>
        <taxon>unclassified sequences</taxon>
        <taxon>metagenomes</taxon>
        <taxon>ecological metagenomes</taxon>
    </lineage>
</organism>
<name>A0A0F9JMU7_9ZZZZ</name>
<dbReference type="AlphaFoldDB" id="A0A0F9JMU7"/>
<dbReference type="EMBL" id="LAZR01009721">
    <property type="protein sequence ID" value="KKM70958.1"/>
    <property type="molecule type" value="Genomic_DNA"/>
</dbReference>
<comment type="caution">
    <text evidence="1">The sequence shown here is derived from an EMBL/GenBank/DDBJ whole genome shotgun (WGS) entry which is preliminary data.</text>
</comment>
<evidence type="ECO:0000313" key="1">
    <source>
        <dbReference type="EMBL" id="KKM70958.1"/>
    </source>
</evidence>
<reference evidence="1" key="1">
    <citation type="journal article" date="2015" name="Nature">
        <title>Complex archaea that bridge the gap between prokaryotes and eukaryotes.</title>
        <authorList>
            <person name="Spang A."/>
            <person name="Saw J.H."/>
            <person name="Jorgensen S.L."/>
            <person name="Zaremba-Niedzwiedzka K."/>
            <person name="Martijn J."/>
            <person name="Lind A.E."/>
            <person name="van Eijk R."/>
            <person name="Schleper C."/>
            <person name="Guy L."/>
            <person name="Ettema T.J."/>
        </authorList>
    </citation>
    <scope>NUCLEOTIDE SEQUENCE</scope>
</reference>
<sequence>MNLEEAINVVARWSIWNMFEAWTDEGWEALPEITEPDYERVVEAIEGLLPSDITFDEFDVAYKFLEARATDEEEANHE</sequence>
<proteinExistence type="predicted"/>
<protein>
    <submittedName>
        <fullName evidence="1">Uncharacterized protein</fullName>
    </submittedName>
</protein>
<gene>
    <name evidence="1" type="ORF">LCGC14_1435520</name>
</gene>